<keyword evidence="9 14" id="KW-1133">Transmembrane helix</keyword>
<keyword evidence="7" id="KW-0571">Peptide transport</keyword>
<dbReference type="GO" id="GO:0047274">
    <property type="term" value="F:galactinol-sucrose galactosyltransferase activity"/>
    <property type="evidence" value="ECO:0007669"/>
    <property type="project" value="UniProtKB-EC"/>
</dbReference>
<evidence type="ECO:0000256" key="13">
    <source>
        <dbReference type="SAM" id="MobiDB-lite"/>
    </source>
</evidence>
<evidence type="ECO:0000256" key="4">
    <source>
        <dbReference type="ARBA" id="ARBA00008807"/>
    </source>
</evidence>
<evidence type="ECO:0000256" key="10">
    <source>
        <dbReference type="ARBA" id="ARBA00023136"/>
    </source>
</evidence>
<feature type="transmembrane region" description="Helical" evidence="14">
    <location>
        <begin position="1224"/>
        <end position="1253"/>
    </location>
</feature>
<keyword evidence="11" id="KW-0119">Carbohydrate metabolism</keyword>
<dbReference type="OrthoDB" id="4664297at2759"/>
<evidence type="ECO:0000256" key="5">
    <source>
        <dbReference type="ARBA" id="ARBA00022448"/>
    </source>
</evidence>
<comment type="subcellular location">
    <subcellularLocation>
        <location evidence="2">Membrane</location>
        <topology evidence="2">Multi-pass membrane protein</topology>
    </subcellularLocation>
</comment>
<accession>A0A0C3M5K8</accession>
<evidence type="ECO:0000256" key="7">
    <source>
        <dbReference type="ARBA" id="ARBA00022856"/>
    </source>
</evidence>
<dbReference type="GO" id="GO:0035673">
    <property type="term" value="F:oligopeptide transmembrane transporter activity"/>
    <property type="evidence" value="ECO:0007669"/>
    <property type="project" value="InterPro"/>
</dbReference>
<keyword evidence="8" id="KW-0653">Protein transport</keyword>
<evidence type="ECO:0000313" key="16">
    <source>
        <dbReference type="Proteomes" id="UP000054248"/>
    </source>
</evidence>
<evidence type="ECO:0000256" key="12">
    <source>
        <dbReference type="ARBA" id="ARBA00049426"/>
    </source>
</evidence>
<comment type="similarity">
    <text evidence="3">Belongs to the glycosyl hydrolases 36 family.</text>
</comment>
<feature type="transmembrane region" description="Helical" evidence="14">
    <location>
        <begin position="1081"/>
        <end position="1104"/>
    </location>
</feature>
<comment type="catalytic activity">
    <reaction evidence="1">
        <text>Hydrolysis of terminal, non-reducing alpha-D-galactose residues in alpha-D-galactosides, including galactose oligosaccharides, galactomannans and galactolipids.</text>
        <dbReference type="EC" id="3.2.1.22"/>
    </reaction>
</comment>
<evidence type="ECO:0000256" key="14">
    <source>
        <dbReference type="SAM" id="Phobius"/>
    </source>
</evidence>
<comment type="catalytic activity">
    <reaction evidence="12">
        <text>alpha-D-galactosyl-(1-&gt;3)-1D-myo-inositol + sucrose = raffinose + myo-inositol</text>
        <dbReference type="Rhea" id="RHEA:20161"/>
        <dbReference type="ChEBI" id="CHEBI:16634"/>
        <dbReference type="ChEBI" id="CHEBI:17268"/>
        <dbReference type="ChEBI" id="CHEBI:17505"/>
        <dbReference type="ChEBI" id="CHEBI:17992"/>
        <dbReference type="EC" id="2.4.1.82"/>
    </reaction>
</comment>
<feature type="transmembrane region" description="Helical" evidence="14">
    <location>
        <begin position="1481"/>
        <end position="1501"/>
    </location>
</feature>
<feature type="transmembrane region" description="Helical" evidence="14">
    <location>
        <begin position="1401"/>
        <end position="1417"/>
    </location>
</feature>
<protein>
    <submittedName>
        <fullName evidence="15">Glycoside hydrolase family 36 protein</fullName>
    </submittedName>
</protein>
<evidence type="ECO:0000256" key="1">
    <source>
        <dbReference type="ARBA" id="ARBA00001255"/>
    </source>
</evidence>
<comment type="similarity">
    <text evidence="4">Belongs to the oligopeptide OPT transporter family.</text>
</comment>
<evidence type="ECO:0000256" key="9">
    <source>
        <dbReference type="ARBA" id="ARBA00022989"/>
    </source>
</evidence>
<dbReference type="Proteomes" id="UP000054248">
    <property type="component" value="Unassembled WGS sequence"/>
</dbReference>
<feature type="region of interest" description="Disordered" evidence="13">
    <location>
        <begin position="885"/>
        <end position="958"/>
    </location>
</feature>
<dbReference type="InterPro" id="IPR017853">
    <property type="entry name" value="GH"/>
</dbReference>
<feature type="compositionally biased region" description="Polar residues" evidence="13">
    <location>
        <begin position="946"/>
        <end position="958"/>
    </location>
</feature>
<name>A0A0C3M5K8_9AGAM</name>
<feature type="transmembrane region" description="Helical" evidence="14">
    <location>
        <begin position="1562"/>
        <end position="1579"/>
    </location>
</feature>
<keyword evidence="15" id="KW-0378">Hydrolase</keyword>
<dbReference type="InterPro" id="IPR004813">
    <property type="entry name" value="OPT"/>
</dbReference>
<evidence type="ECO:0000256" key="11">
    <source>
        <dbReference type="ARBA" id="ARBA00023277"/>
    </source>
</evidence>
<feature type="transmembrane region" description="Helical" evidence="14">
    <location>
        <begin position="1049"/>
        <end position="1069"/>
    </location>
</feature>
<evidence type="ECO:0000256" key="8">
    <source>
        <dbReference type="ARBA" id="ARBA00022927"/>
    </source>
</evidence>
<proteinExistence type="inferred from homology"/>
<keyword evidence="10 14" id="KW-0472">Membrane</keyword>
<gene>
    <name evidence="15" type="ORF">M407DRAFT_6542</name>
</gene>
<feature type="transmembrane region" description="Helical" evidence="14">
    <location>
        <begin position="1265"/>
        <end position="1283"/>
    </location>
</feature>
<dbReference type="SUPFAM" id="SSF51445">
    <property type="entry name" value="(Trans)glycosidases"/>
    <property type="match status" value="1"/>
</dbReference>
<organism evidence="15 16">
    <name type="scientific">Tulasnella calospora MUT 4182</name>
    <dbReference type="NCBI Taxonomy" id="1051891"/>
    <lineage>
        <taxon>Eukaryota</taxon>
        <taxon>Fungi</taxon>
        <taxon>Dikarya</taxon>
        <taxon>Basidiomycota</taxon>
        <taxon>Agaricomycotina</taxon>
        <taxon>Agaricomycetes</taxon>
        <taxon>Cantharellales</taxon>
        <taxon>Tulasnellaceae</taxon>
        <taxon>Tulasnella</taxon>
    </lineage>
</organism>
<evidence type="ECO:0000256" key="6">
    <source>
        <dbReference type="ARBA" id="ARBA00022692"/>
    </source>
</evidence>
<dbReference type="InterPro" id="IPR013785">
    <property type="entry name" value="Aldolase_TIM"/>
</dbReference>
<dbReference type="InterPro" id="IPR008811">
    <property type="entry name" value="Glycosyl_hydrolases_36"/>
</dbReference>
<feature type="transmembrane region" description="Helical" evidence="14">
    <location>
        <begin position="1124"/>
        <end position="1146"/>
    </location>
</feature>
<dbReference type="Gene3D" id="3.20.20.70">
    <property type="entry name" value="Aldolase class I"/>
    <property type="match status" value="1"/>
</dbReference>
<keyword evidence="6 14" id="KW-0812">Transmembrane</keyword>
<dbReference type="PANTHER" id="PTHR22601">
    <property type="entry name" value="ISP4 LIKE PROTEIN"/>
    <property type="match status" value="1"/>
</dbReference>
<keyword evidence="16" id="KW-1185">Reference proteome</keyword>
<dbReference type="Pfam" id="PF05691">
    <property type="entry name" value="Raffinose_syn"/>
    <property type="match status" value="1"/>
</dbReference>
<dbReference type="GO" id="GO:0004557">
    <property type="term" value="F:alpha-galactosidase activity"/>
    <property type="evidence" value="ECO:0007669"/>
    <property type="project" value="UniProtKB-EC"/>
</dbReference>
<dbReference type="InterPro" id="IPR004648">
    <property type="entry name" value="Oligpept_transpt"/>
</dbReference>
<reference evidence="16" key="2">
    <citation type="submission" date="2015-01" db="EMBL/GenBank/DDBJ databases">
        <title>Evolutionary Origins and Diversification of the Mycorrhizal Mutualists.</title>
        <authorList>
            <consortium name="DOE Joint Genome Institute"/>
            <consortium name="Mycorrhizal Genomics Consortium"/>
            <person name="Kohler A."/>
            <person name="Kuo A."/>
            <person name="Nagy L.G."/>
            <person name="Floudas D."/>
            <person name="Copeland A."/>
            <person name="Barry K.W."/>
            <person name="Cichocki N."/>
            <person name="Veneault-Fourrey C."/>
            <person name="LaButti K."/>
            <person name="Lindquist E.A."/>
            <person name="Lipzen A."/>
            <person name="Lundell T."/>
            <person name="Morin E."/>
            <person name="Murat C."/>
            <person name="Riley R."/>
            <person name="Ohm R."/>
            <person name="Sun H."/>
            <person name="Tunlid A."/>
            <person name="Henrissat B."/>
            <person name="Grigoriev I.V."/>
            <person name="Hibbett D.S."/>
            <person name="Martin F."/>
        </authorList>
    </citation>
    <scope>NUCLEOTIDE SEQUENCE [LARGE SCALE GENOMIC DNA]</scope>
    <source>
        <strain evidence="16">MUT 4182</strain>
    </source>
</reference>
<evidence type="ECO:0000256" key="3">
    <source>
        <dbReference type="ARBA" id="ARBA00007240"/>
    </source>
</evidence>
<feature type="compositionally biased region" description="Basic and acidic residues" evidence="13">
    <location>
        <begin position="900"/>
        <end position="909"/>
    </location>
</feature>
<feature type="transmembrane region" description="Helical" evidence="14">
    <location>
        <begin position="1158"/>
        <end position="1181"/>
    </location>
</feature>
<feature type="transmembrane region" description="Helical" evidence="14">
    <location>
        <begin position="1295"/>
        <end position="1314"/>
    </location>
</feature>
<reference evidence="15 16" key="1">
    <citation type="submission" date="2014-04" db="EMBL/GenBank/DDBJ databases">
        <authorList>
            <consortium name="DOE Joint Genome Institute"/>
            <person name="Kuo A."/>
            <person name="Girlanda M."/>
            <person name="Perotto S."/>
            <person name="Kohler A."/>
            <person name="Nagy L.G."/>
            <person name="Floudas D."/>
            <person name="Copeland A."/>
            <person name="Barry K.W."/>
            <person name="Cichocki N."/>
            <person name="Veneault-Fourrey C."/>
            <person name="LaButti K."/>
            <person name="Lindquist E.A."/>
            <person name="Lipzen A."/>
            <person name="Lundell T."/>
            <person name="Morin E."/>
            <person name="Murat C."/>
            <person name="Sun H."/>
            <person name="Tunlid A."/>
            <person name="Henrissat B."/>
            <person name="Grigoriev I.V."/>
            <person name="Hibbett D.S."/>
            <person name="Martin F."/>
            <person name="Nordberg H.P."/>
            <person name="Cantor M.N."/>
            <person name="Hua S.X."/>
        </authorList>
    </citation>
    <scope>NUCLEOTIDE SEQUENCE [LARGE SCALE GENOMIC DNA]</scope>
    <source>
        <strain evidence="15 16">MUT 4182</strain>
    </source>
</reference>
<dbReference type="Pfam" id="PF03169">
    <property type="entry name" value="OPT"/>
    <property type="match status" value="1"/>
</dbReference>
<dbReference type="GO" id="GO:0015031">
    <property type="term" value="P:protein transport"/>
    <property type="evidence" value="ECO:0007669"/>
    <property type="project" value="UniProtKB-KW"/>
</dbReference>
<dbReference type="GO" id="GO:0016020">
    <property type="term" value="C:membrane"/>
    <property type="evidence" value="ECO:0007669"/>
    <property type="project" value="UniProtKB-SubCell"/>
</dbReference>
<dbReference type="NCBIfam" id="TIGR00728">
    <property type="entry name" value="OPT_sfam"/>
    <property type="match status" value="1"/>
</dbReference>
<evidence type="ECO:0000313" key="15">
    <source>
        <dbReference type="EMBL" id="KIO28927.1"/>
    </source>
</evidence>
<keyword evidence="5" id="KW-0813">Transport</keyword>
<feature type="transmembrane region" description="Helical" evidence="14">
    <location>
        <begin position="1429"/>
        <end position="1451"/>
    </location>
</feature>
<dbReference type="HOGENOM" id="CLU_242071_0_0_1"/>
<dbReference type="EMBL" id="KN822989">
    <property type="protein sequence ID" value="KIO28927.1"/>
    <property type="molecule type" value="Genomic_DNA"/>
</dbReference>
<sequence length="1663" mass="182015">MFLSAVPPLVESIFPALGSVSGLKVNELPKPAEKCYDVAFPLPKGKVGRVEEWDLGSLGPDVETVIRITRQKVYWLFPSFNLPFPTNIDTQVILLKLKNGQIAALLPLTTNAYMGGFRGSSNESIIVRFERDAATEKAGAVFGKVAVAFGEELRDVVAKVVLAARFINSPTTESGAQVKPFGEEKTVVSETLTYCTWNSLQPPIGPTSTNALAALDTFAKNGIRPYSFLIDDAWQDTKDFRLQSFGCMPSFLDGLNDLGELVKKAKEDFGVKQVGVWHTIQGYWCGVEPSKFMDKYKLVKVVKVWDSSTGFVELDGYPGPFEPEGYEYYIPHPDDVGRFFDDYYSIMASYGVSFTKVDNMASLDNLVSAREVLALEPTESLGPALPIPSLRIAYKGAIKAAAEKHFGSSEGGRVIWCMGMTPRMILGEQVGGGSGGRSVLRNSDDYYPNEPDSHRYHIFINVVNAMFTSQLNLVPDLDMFQSHPYIRPQGEGNENHTPLKSDIYPQAAFHAALRSLGAGPVTITDVPGKTDSSILNKLVGTSKAGQTVALQASSSPFTSNDVFDPALLQTGTGKALRVLSKAAHGGGLLGYWNIRSEDGKVEDEVAISDVLQVVEKDSTPSSKVVLLSQKTKEVRIVNTAEASGTLSPKLPVELGAFEFDLVTVAPILSVAGVQVAVLGLIDKYNTLAGLASPGGVTDGALEVEVKSAGELAVWLGEHKEGSLPRVTVDGEEVKVAAEPCKSGSLFIVPLEVGSKKDGNFAELEHGDWTCTFSAGWVRRAFKILKPSDLSRSPVHTHDNGQVFIIPRELPKCSSAYGDNWRRHPKILRTTHYQNETATTFNESTPLSDHLSLRGARPFAFYVPTPTATTALTAASSALPITPPSVFPPSRIHSRPNHFPAHGEGEDRFQRSGPPSTVQFAFRPPSEPAPPQSSGPEIKREFFRPNGSGSTAASVPRSSSILKDDANAAFRPQGWPSSLEKTDVTLSILPVTPPEKPSSCFEDGLGISPKVHDERLAGPSANEEDSPYPEVRASVSNAEDPDMPCLTFRMWFIGVSLTLFGSSATMFFYLRSPSPHWNGPVAALLGFVAGKALETVLPIHTWSIAGHEFSLNPGPFNIKKHTLTYLFSGLFLEMNTLAPGISSVVVWEKRYLQALSKGFEFLYLLSMQLLGIGLAGFCHRLLVWPARAVWPTNLVACATFNALHAGQDEYIIHKGPTQFRVFMTVASLACVWAFVPGYLFTALSYFSFICWIFHGNTVVNQVFGSISGLGMSIFTLDWVQIAAIGSPFAIPFWAQLHLLGAFALVYWIVAPILYYTDVWNSGHLPIFGGIAYDRFAEAYNVNTRALDFTTMRLNETAYEEYSPAILVFGPELYRRLRGLQSAKPEPEDVHAKLMRRHRQVPWWWYGVVFVISIALAFGSKTAQDSLKITIPAVLLAIVVAVIWMVPVCYISAISGQVAATNLVAQIIPGALWRQNPLVNMVFKAYCVGGLAVGMTFVRGLKLGHYMKILIPPRYTFMVPTASIVLTTITEAFVKEWIFAGVQDVGLIGPKRQFGKGGVYYGEIYAPIAGAVLPPMLWCWCRYRPTTRLRKFNISVALTVCTYTPPASGINYTSFFLVGAISQWYFRTRKPFLWARYNYILASALDAALDAKGGAYYPTDPKTGF</sequence>
<evidence type="ECO:0000256" key="2">
    <source>
        <dbReference type="ARBA" id="ARBA00004141"/>
    </source>
</evidence>